<accession>A0A4R6TP67</accession>
<evidence type="ECO:0000256" key="1">
    <source>
        <dbReference type="SAM" id="Phobius"/>
    </source>
</evidence>
<dbReference type="Proteomes" id="UP000295390">
    <property type="component" value="Unassembled WGS sequence"/>
</dbReference>
<organism evidence="2 3">
    <name type="scientific">Tenacibaculum caenipelagi</name>
    <dbReference type="NCBI Taxonomy" id="1325435"/>
    <lineage>
        <taxon>Bacteria</taxon>
        <taxon>Pseudomonadati</taxon>
        <taxon>Bacteroidota</taxon>
        <taxon>Flavobacteriia</taxon>
        <taxon>Flavobacteriales</taxon>
        <taxon>Flavobacteriaceae</taxon>
        <taxon>Tenacibaculum</taxon>
    </lineage>
</organism>
<evidence type="ECO:0000313" key="3">
    <source>
        <dbReference type="Proteomes" id="UP000295390"/>
    </source>
</evidence>
<keyword evidence="1" id="KW-0472">Membrane</keyword>
<name>A0A4R6TP67_9FLAO</name>
<comment type="caution">
    <text evidence="2">The sequence shown here is derived from an EMBL/GenBank/DDBJ whole genome shotgun (WGS) entry which is preliminary data.</text>
</comment>
<reference evidence="2 3" key="1">
    <citation type="submission" date="2019-03" db="EMBL/GenBank/DDBJ databases">
        <title>Genomic Encyclopedia of Type Strains, Phase III (KMG-III): the genomes of soil and plant-associated and newly described type strains.</title>
        <authorList>
            <person name="Whitman W."/>
        </authorList>
    </citation>
    <scope>NUCLEOTIDE SEQUENCE [LARGE SCALE GENOMIC DNA]</scope>
    <source>
        <strain evidence="2 3">CECT 8283</strain>
    </source>
</reference>
<keyword evidence="1" id="KW-1133">Transmembrane helix</keyword>
<dbReference type="EMBL" id="SNYH01000001">
    <property type="protein sequence ID" value="TDQ30079.1"/>
    <property type="molecule type" value="Genomic_DNA"/>
</dbReference>
<keyword evidence="3" id="KW-1185">Reference proteome</keyword>
<protein>
    <submittedName>
        <fullName evidence="2">Uncharacterized protein</fullName>
    </submittedName>
</protein>
<proteinExistence type="predicted"/>
<sequence length="31" mass="3517">MIELKSIIVTFVAFIIATGITGFLKNKRNDY</sequence>
<evidence type="ECO:0000313" key="2">
    <source>
        <dbReference type="EMBL" id="TDQ30079.1"/>
    </source>
</evidence>
<keyword evidence="1" id="KW-0812">Transmembrane</keyword>
<feature type="transmembrane region" description="Helical" evidence="1">
    <location>
        <begin position="6"/>
        <end position="24"/>
    </location>
</feature>
<dbReference type="AlphaFoldDB" id="A0A4R6TP67"/>
<gene>
    <name evidence="2" type="ORF">DFQ07_0415</name>
</gene>